<evidence type="ECO:0000313" key="2">
    <source>
        <dbReference type="Proteomes" id="UP000295537"/>
    </source>
</evidence>
<sequence>MILLRSLHKSAFLSQFVLSIVAVFAMSPIFSASSAAVQDRDSKTVANQRILSAFNEFSTVQKTECSQSVFLQFTLSFQVILPQQMGIFCNFFAVTNRLYFVNPPIRAGPV</sequence>
<dbReference type="OrthoDB" id="5687794at2"/>
<dbReference type="EMBL" id="SLXJ01000001">
    <property type="protein sequence ID" value="TCP18896.1"/>
    <property type="molecule type" value="Genomic_DNA"/>
</dbReference>
<dbReference type="InterPro" id="IPR020508">
    <property type="entry name" value="SecM_small"/>
</dbReference>
<name>A0A4V2SKB2_9PAST</name>
<dbReference type="NCBIfam" id="NF038363">
    <property type="entry name" value="SecM_small"/>
    <property type="match status" value="1"/>
</dbReference>
<organism evidence="1 2">
    <name type="scientific">Nicoletella semolina</name>
    <dbReference type="NCBI Taxonomy" id="271160"/>
    <lineage>
        <taxon>Bacteria</taxon>
        <taxon>Pseudomonadati</taxon>
        <taxon>Pseudomonadota</taxon>
        <taxon>Gammaproteobacteria</taxon>
        <taxon>Pasteurellales</taxon>
        <taxon>Pasteurellaceae</taxon>
        <taxon>Nicoletella</taxon>
    </lineage>
</organism>
<dbReference type="RefSeq" id="WP_132500498.1">
    <property type="nucleotide sequence ID" value="NZ_LVXA01000001.1"/>
</dbReference>
<comment type="caution">
    <text evidence="1">The sequence shown here is derived from an EMBL/GenBank/DDBJ whole genome shotgun (WGS) entry which is preliminary data.</text>
</comment>
<proteinExistence type="predicted"/>
<keyword evidence="2" id="KW-1185">Reference proteome</keyword>
<reference evidence="1 2" key="1">
    <citation type="submission" date="2019-03" db="EMBL/GenBank/DDBJ databases">
        <title>Genomic Encyclopedia of Type Strains, Phase IV (KMG-IV): sequencing the most valuable type-strain genomes for metagenomic binning, comparative biology and taxonomic classification.</title>
        <authorList>
            <person name="Goeker M."/>
        </authorList>
    </citation>
    <scope>NUCLEOTIDE SEQUENCE [LARGE SCALE GENOMIC DNA]</scope>
    <source>
        <strain evidence="1 2">DSM 16380</strain>
    </source>
</reference>
<evidence type="ECO:0000313" key="1">
    <source>
        <dbReference type="EMBL" id="TCP18896.1"/>
    </source>
</evidence>
<dbReference type="Proteomes" id="UP000295537">
    <property type="component" value="Unassembled WGS sequence"/>
</dbReference>
<dbReference type="Pfam" id="PF10818">
    <property type="entry name" value="SecM_small"/>
    <property type="match status" value="1"/>
</dbReference>
<protein>
    <submittedName>
        <fullName evidence="1">Uncharacterized protein DUF2547</fullName>
    </submittedName>
</protein>
<gene>
    <name evidence="1" type="ORF">EV693_101163</name>
</gene>
<dbReference type="AlphaFoldDB" id="A0A4V2SKB2"/>
<accession>A0A4V2SKB2</accession>